<dbReference type="Proteomes" id="UP000326939">
    <property type="component" value="Chromosome 12"/>
</dbReference>
<dbReference type="SUPFAM" id="SSF52266">
    <property type="entry name" value="SGNH hydrolase"/>
    <property type="match status" value="2"/>
</dbReference>
<evidence type="ECO:0000313" key="2">
    <source>
        <dbReference type="EMBL" id="KAB5532020.1"/>
    </source>
</evidence>
<proteinExistence type="inferred from homology"/>
<dbReference type="GO" id="GO:0016788">
    <property type="term" value="F:hydrolase activity, acting on ester bonds"/>
    <property type="evidence" value="ECO:0007669"/>
    <property type="project" value="InterPro"/>
</dbReference>
<reference evidence="3" key="1">
    <citation type="journal article" date="2019" name="Gigascience">
        <title>De novo genome assembly of the endangered Acer yangbiense, a plant species with extremely small populations endemic to Yunnan Province, China.</title>
        <authorList>
            <person name="Yang J."/>
            <person name="Wariss H.M."/>
            <person name="Tao L."/>
            <person name="Zhang R."/>
            <person name="Yun Q."/>
            <person name="Hollingsworth P."/>
            <person name="Dao Z."/>
            <person name="Luo G."/>
            <person name="Guo H."/>
            <person name="Ma Y."/>
            <person name="Sun W."/>
        </authorList>
    </citation>
    <scope>NUCLEOTIDE SEQUENCE [LARGE SCALE GENOMIC DNA]</scope>
    <source>
        <strain evidence="3">cv. br00</strain>
    </source>
</reference>
<dbReference type="AlphaFoldDB" id="A0A5N5KNS2"/>
<dbReference type="Pfam" id="PF00657">
    <property type="entry name" value="Lipase_GDSL"/>
    <property type="match status" value="2"/>
</dbReference>
<sequence length="375" mass="41879">MRPQIVLFGDSITEQSLRSGGWGSSLANTYSRKADVLVRGYGGYNTRWALFLLTHIFPLDSTKPPAATTIFFGANDAALLGRNSERQHVPVEEYKENLKKMVLHLKGDHQLPLLPSTFHQGLLIHDLLMLTVFNLNNTNPPPPPPLTAIHPTMALPNALLALQHKVHMVPFTLTIEFPPLPICRIICCYSSHFAVSWIGAAANSLFVHSSGFSTIRRTDKFLNQRASDLFLIMGEICLQECSPAMLVVLITPPPVDEEGRKDYAKSLYGEKAMQFPERTNEMAGVYARQCVELAKDLGIRSIDLWSKMQGTDGWQKKFLSDGLHLTSEGNAVVHEEVVRVFSEAWLSAADMPYDFPHHSEIDGKNPEKAFLQKCL</sequence>
<dbReference type="Gene3D" id="3.40.50.1110">
    <property type="entry name" value="SGNH hydrolase"/>
    <property type="match status" value="2"/>
</dbReference>
<dbReference type="InterPro" id="IPR045136">
    <property type="entry name" value="Iah1-like"/>
</dbReference>
<evidence type="ECO:0000256" key="1">
    <source>
        <dbReference type="ARBA" id="ARBA00008668"/>
    </source>
</evidence>
<organism evidence="2 3">
    <name type="scientific">Salix brachista</name>
    <dbReference type="NCBI Taxonomy" id="2182728"/>
    <lineage>
        <taxon>Eukaryota</taxon>
        <taxon>Viridiplantae</taxon>
        <taxon>Streptophyta</taxon>
        <taxon>Embryophyta</taxon>
        <taxon>Tracheophyta</taxon>
        <taxon>Spermatophyta</taxon>
        <taxon>Magnoliopsida</taxon>
        <taxon>eudicotyledons</taxon>
        <taxon>Gunneridae</taxon>
        <taxon>Pentapetalae</taxon>
        <taxon>rosids</taxon>
        <taxon>fabids</taxon>
        <taxon>Malpighiales</taxon>
        <taxon>Salicaceae</taxon>
        <taxon>Saliceae</taxon>
        <taxon>Salix</taxon>
    </lineage>
</organism>
<accession>A0A5N5KNS2</accession>
<comment type="similarity">
    <text evidence="1">Belongs to the 'GDSL' lipolytic enzyme family.</text>
</comment>
<dbReference type="CDD" id="cd01838">
    <property type="entry name" value="Isoamyl_acetate_hydrolase_like"/>
    <property type="match status" value="1"/>
</dbReference>
<dbReference type="PANTHER" id="PTHR14209:SF36">
    <property type="entry name" value="GDSL-LIKE LIPASE_ACYLHYDROLASE FAMILY PROTEIN, EXPRESSED"/>
    <property type="match status" value="1"/>
</dbReference>
<keyword evidence="3" id="KW-1185">Reference proteome</keyword>
<comment type="caution">
    <text evidence="2">The sequence shown here is derived from an EMBL/GenBank/DDBJ whole genome shotgun (WGS) entry which is preliminary data.</text>
</comment>
<dbReference type="PANTHER" id="PTHR14209">
    <property type="entry name" value="ISOAMYL ACETATE-HYDROLYZING ESTERASE 1"/>
    <property type="match status" value="1"/>
</dbReference>
<dbReference type="InterPro" id="IPR036514">
    <property type="entry name" value="SGNH_hydro_sf"/>
</dbReference>
<dbReference type="EMBL" id="VDCV01000012">
    <property type="protein sequence ID" value="KAB5532020.1"/>
    <property type="molecule type" value="Genomic_DNA"/>
</dbReference>
<protein>
    <submittedName>
        <fullName evidence="2">Uncharacterized protein</fullName>
    </submittedName>
</protein>
<gene>
    <name evidence="2" type="ORF">DKX38_018690</name>
</gene>
<dbReference type="InterPro" id="IPR001087">
    <property type="entry name" value="GDSL"/>
</dbReference>
<evidence type="ECO:0000313" key="3">
    <source>
        <dbReference type="Proteomes" id="UP000326939"/>
    </source>
</evidence>
<name>A0A5N5KNS2_9ROSI</name>